<dbReference type="AlphaFoldDB" id="A0AAP0DV47"/>
<dbReference type="PANTHER" id="PTHR44750">
    <property type="entry name" value="GLUTATHIONE S-TRANSFERASE T1-RELATED"/>
    <property type="match status" value="1"/>
</dbReference>
<dbReference type="PANTHER" id="PTHR44750:SF1">
    <property type="entry name" value="GLUTATHIONE S-TRANSFERASE T1-RELATED"/>
    <property type="match status" value="1"/>
</dbReference>
<proteinExistence type="predicted"/>
<accession>A0AAP0DV47</accession>
<dbReference type="InterPro" id="IPR004045">
    <property type="entry name" value="Glutathione_S-Trfase_N"/>
</dbReference>
<sequence>MRQIPAIVDGELKLFESHAVLIYIACAFPRVASHWYPDDIYKRAKIHSVLDWHHSFLRRGAAGLVFNTLLAPLNGIRSYPQLLSEKDRDRILSPYVKVVKWVEDTKSAISPHFEEVHGVLFESQKRIREQMATKSRKNQARSKM</sequence>
<evidence type="ECO:0000259" key="1">
    <source>
        <dbReference type="PROSITE" id="PS50404"/>
    </source>
</evidence>
<gene>
    <name evidence="2" type="ORF">SSX86_001330</name>
</gene>
<protein>
    <recommendedName>
        <fullName evidence="1">GST N-terminal domain-containing protein</fullName>
    </recommendedName>
</protein>
<dbReference type="Gene3D" id="3.40.30.10">
    <property type="entry name" value="Glutaredoxin"/>
    <property type="match status" value="1"/>
</dbReference>
<comment type="caution">
    <text evidence="2">The sequence shown here is derived from an EMBL/GenBank/DDBJ whole genome shotgun (WGS) entry which is preliminary data.</text>
</comment>
<dbReference type="SUPFAM" id="SSF52833">
    <property type="entry name" value="Thioredoxin-like"/>
    <property type="match status" value="1"/>
</dbReference>
<feature type="domain" description="GST N-terminal" evidence="1">
    <location>
        <begin position="1"/>
        <end position="32"/>
    </location>
</feature>
<dbReference type="InterPro" id="IPR036282">
    <property type="entry name" value="Glutathione-S-Trfase_C_sf"/>
</dbReference>
<name>A0AAP0DV47_9ASTR</name>
<dbReference type="InterPro" id="IPR043377">
    <property type="entry name" value="GSTT1/2/3"/>
</dbReference>
<dbReference type="Gene3D" id="1.20.1050.10">
    <property type="match status" value="1"/>
</dbReference>
<evidence type="ECO:0000313" key="3">
    <source>
        <dbReference type="Proteomes" id="UP001408789"/>
    </source>
</evidence>
<keyword evidence="3" id="KW-1185">Reference proteome</keyword>
<dbReference type="InterPro" id="IPR036249">
    <property type="entry name" value="Thioredoxin-like_sf"/>
</dbReference>
<reference evidence="2 3" key="1">
    <citation type="submission" date="2024-04" db="EMBL/GenBank/DDBJ databases">
        <title>The reference genome of an endangered Asteraceae, Deinandra increscens subsp. villosa, native to the Central Coast of California.</title>
        <authorList>
            <person name="Guilliams M."/>
            <person name="Hasenstab-Lehman K."/>
            <person name="Meyer R."/>
            <person name="Mcevoy S."/>
        </authorList>
    </citation>
    <scope>NUCLEOTIDE SEQUENCE [LARGE SCALE GENOMIC DNA]</scope>
    <source>
        <tissue evidence="2">Leaf</tissue>
    </source>
</reference>
<evidence type="ECO:0000313" key="2">
    <source>
        <dbReference type="EMBL" id="KAK9079657.1"/>
    </source>
</evidence>
<dbReference type="Proteomes" id="UP001408789">
    <property type="component" value="Unassembled WGS sequence"/>
</dbReference>
<dbReference type="SUPFAM" id="SSF47616">
    <property type="entry name" value="GST C-terminal domain-like"/>
    <property type="match status" value="1"/>
</dbReference>
<dbReference type="EMBL" id="JBCNJP010000003">
    <property type="protein sequence ID" value="KAK9079657.1"/>
    <property type="molecule type" value="Genomic_DNA"/>
</dbReference>
<dbReference type="PROSITE" id="PS50404">
    <property type="entry name" value="GST_NTER"/>
    <property type="match status" value="1"/>
</dbReference>
<organism evidence="2 3">
    <name type="scientific">Deinandra increscens subsp. villosa</name>
    <dbReference type="NCBI Taxonomy" id="3103831"/>
    <lineage>
        <taxon>Eukaryota</taxon>
        <taxon>Viridiplantae</taxon>
        <taxon>Streptophyta</taxon>
        <taxon>Embryophyta</taxon>
        <taxon>Tracheophyta</taxon>
        <taxon>Spermatophyta</taxon>
        <taxon>Magnoliopsida</taxon>
        <taxon>eudicotyledons</taxon>
        <taxon>Gunneridae</taxon>
        <taxon>Pentapetalae</taxon>
        <taxon>asterids</taxon>
        <taxon>campanulids</taxon>
        <taxon>Asterales</taxon>
        <taxon>Asteraceae</taxon>
        <taxon>Asteroideae</taxon>
        <taxon>Heliantheae alliance</taxon>
        <taxon>Madieae</taxon>
        <taxon>Madiinae</taxon>
        <taxon>Deinandra</taxon>
    </lineage>
</organism>